<dbReference type="InterPro" id="IPR036188">
    <property type="entry name" value="FAD/NAD-bd_sf"/>
</dbReference>
<keyword evidence="1" id="KW-0560">Oxidoreductase</keyword>
<gene>
    <name evidence="4" type="ORF">FRC98_19030</name>
</gene>
<sequence length="415" mass="45232">MLILLQKCEYRPHHTSPIIPTVARRPLLQEKTMKEIAIIGAGIGGLTAAHALLKAGINVRVFERAPQLRALGAGITMQANAMEALASLGLAERVHDKGHTIDRAQITTWKGSPLQSLDFGALGQKIAWPGVAIHRRALIHALAEGLQDVLVFNAGATHIEQRDDAVHITFEDGTQTSFTALIGCDGLHSVVRRSLLGDEPLRYDGYTSWRGVATMPSKGLATTEMWGAGKRFGLVPIATDKVYWFAVAEAPQNSPAKDPALEHLLAMFEGWAAPVEELLHATSPADIIATDCLDRPPIPTWGRGRVTLLGDAAHPMMPNLGQGGCQAVESAVVLGRALQTTPNIEQALRLYERQRIARANLFVKRSFDTGRIAQWKNPLARGIRNLGMRLIPTALVQRALVEQYAFEAWYQSVST</sequence>
<keyword evidence="2" id="KW-0503">Monooxygenase</keyword>
<dbReference type="OrthoDB" id="5499180at2"/>
<proteinExistence type="predicted"/>
<dbReference type="Pfam" id="PF01494">
    <property type="entry name" value="FAD_binding_3"/>
    <property type="match status" value="1"/>
</dbReference>
<evidence type="ECO:0000259" key="3">
    <source>
        <dbReference type="Pfam" id="PF01494"/>
    </source>
</evidence>
<dbReference type="PANTHER" id="PTHR13789">
    <property type="entry name" value="MONOOXYGENASE"/>
    <property type="match status" value="1"/>
</dbReference>
<organism evidence="4 5">
    <name type="scientific">Lujinxingia vulgaris</name>
    <dbReference type="NCBI Taxonomy" id="2600176"/>
    <lineage>
        <taxon>Bacteria</taxon>
        <taxon>Deltaproteobacteria</taxon>
        <taxon>Bradymonadales</taxon>
        <taxon>Lujinxingiaceae</taxon>
        <taxon>Lujinxingia</taxon>
    </lineage>
</organism>
<dbReference type="GO" id="GO:0071949">
    <property type="term" value="F:FAD binding"/>
    <property type="evidence" value="ECO:0007669"/>
    <property type="project" value="InterPro"/>
</dbReference>
<dbReference type="AlphaFoldDB" id="A0A5C6XAV5"/>
<keyword evidence="5" id="KW-1185">Reference proteome</keyword>
<dbReference type="InterPro" id="IPR050493">
    <property type="entry name" value="FAD-dep_Monooxygenase_BioMet"/>
</dbReference>
<reference evidence="4 5" key="1">
    <citation type="submission" date="2019-08" db="EMBL/GenBank/DDBJ databases">
        <title>Bradymonadales sp. TMQ4.</title>
        <authorList>
            <person name="Liang Q."/>
        </authorList>
    </citation>
    <scope>NUCLEOTIDE SEQUENCE [LARGE SCALE GENOMIC DNA]</scope>
    <source>
        <strain evidence="4 5">TMQ4</strain>
    </source>
</reference>
<protein>
    <submittedName>
        <fullName evidence="4">FAD-binding protein</fullName>
    </submittedName>
</protein>
<dbReference type="GO" id="GO:0004497">
    <property type="term" value="F:monooxygenase activity"/>
    <property type="evidence" value="ECO:0007669"/>
    <property type="project" value="UniProtKB-KW"/>
</dbReference>
<evidence type="ECO:0000313" key="5">
    <source>
        <dbReference type="Proteomes" id="UP000321412"/>
    </source>
</evidence>
<dbReference type="SUPFAM" id="SSF51905">
    <property type="entry name" value="FAD/NAD(P)-binding domain"/>
    <property type="match status" value="1"/>
</dbReference>
<accession>A0A5C6XAV5</accession>
<dbReference type="PRINTS" id="PR00420">
    <property type="entry name" value="RNGMNOXGNASE"/>
</dbReference>
<dbReference type="Gene3D" id="3.50.50.60">
    <property type="entry name" value="FAD/NAD(P)-binding domain"/>
    <property type="match status" value="1"/>
</dbReference>
<evidence type="ECO:0000256" key="2">
    <source>
        <dbReference type="ARBA" id="ARBA00023033"/>
    </source>
</evidence>
<comment type="caution">
    <text evidence="4">The sequence shown here is derived from an EMBL/GenBank/DDBJ whole genome shotgun (WGS) entry which is preliminary data.</text>
</comment>
<dbReference type="EMBL" id="VOSM01000014">
    <property type="protein sequence ID" value="TXD34287.1"/>
    <property type="molecule type" value="Genomic_DNA"/>
</dbReference>
<feature type="domain" description="FAD-binding" evidence="3">
    <location>
        <begin position="35"/>
        <end position="365"/>
    </location>
</feature>
<dbReference type="PANTHER" id="PTHR13789:SF309">
    <property type="entry name" value="PUTATIVE (AFU_ORTHOLOGUE AFUA_6G14510)-RELATED"/>
    <property type="match status" value="1"/>
</dbReference>
<name>A0A5C6XAV5_9DELT</name>
<dbReference type="InterPro" id="IPR002938">
    <property type="entry name" value="FAD-bd"/>
</dbReference>
<dbReference type="Proteomes" id="UP000321412">
    <property type="component" value="Unassembled WGS sequence"/>
</dbReference>
<evidence type="ECO:0000313" key="4">
    <source>
        <dbReference type="EMBL" id="TXD34287.1"/>
    </source>
</evidence>
<evidence type="ECO:0000256" key="1">
    <source>
        <dbReference type="ARBA" id="ARBA00023002"/>
    </source>
</evidence>